<sequence length="188" mass="21881">MRIRVVPQKLGVVVMKNDHEIDPELTQQLRQGRNLDITKARTVHSFRPILQVQLLPTGEISGLISIVKFNYQLNGNWVWTWLQPQQFEVNSMFYPDVLLNLDPYRSRNRMVGVWEVTAEIAFVRERQLANIPSGRKRDFLMNLTYQDVASFRWEISPQIDSRLTPTGERTTGVNPERLSQVTVSMEDI</sequence>
<gene>
    <name evidence="1" type="ORF">A3D01_04570</name>
</gene>
<comment type="caution">
    <text evidence="1">The sequence shown here is derived from an EMBL/GenBank/DDBJ whole genome shotgun (WGS) entry which is preliminary data.</text>
</comment>
<proteinExistence type="predicted"/>
<reference evidence="1 2" key="1">
    <citation type="journal article" date="2016" name="Nat. Commun.">
        <title>Thousands of microbial genomes shed light on interconnected biogeochemical processes in an aquifer system.</title>
        <authorList>
            <person name="Anantharaman K."/>
            <person name="Brown C.T."/>
            <person name="Hug L.A."/>
            <person name="Sharon I."/>
            <person name="Castelle C.J."/>
            <person name="Probst A.J."/>
            <person name="Thomas B.C."/>
            <person name="Singh A."/>
            <person name="Wilkins M.J."/>
            <person name="Karaoz U."/>
            <person name="Brodie E.L."/>
            <person name="Williams K.H."/>
            <person name="Hubbard S.S."/>
            <person name="Banfield J.F."/>
        </authorList>
    </citation>
    <scope>NUCLEOTIDE SEQUENCE [LARGE SCALE GENOMIC DNA]</scope>
</reference>
<evidence type="ECO:0000313" key="2">
    <source>
        <dbReference type="Proteomes" id="UP000177169"/>
    </source>
</evidence>
<dbReference type="AlphaFoldDB" id="A0A1F7YYW9"/>
<accession>A0A1F7YYW9</accession>
<name>A0A1F7YYW9_9BACT</name>
<organism evidence="1 2">
    <name type="scientific">Candidatus Woesebacteria bacterium RIFCSPHIGHO2_02_FULL_39_13</name>
    <dbReference type="NCBI Taxonomy" id="1802505"/>
    <lineage>
        <taxon>Bacteria</taxon>
        <taxon>Candidatus Woeseibacteriota</taxon>
    </lineage>
</organism>
<dbReference type="Proteomes" id="UP000177169">
    <property type="component" value="Unassembled WGS sequence"/>
</dbReference>
<dbReference type="STRING" id="1802505.A3D01_04570"/>
<protein>
    <submittedName>
        <fullName evidence="1">Uncharacterized protein</fullName>
    </submittedName>
</protein>
<evidence type="ECO:0000313" key="1">
    <source>
        <dbReference type="EMBL" id="OGM32420.1"/>
    </source>
</evidence>
<dbReference type="EMBL" id="MGGR01000031">
    <property type="protein sequence ID" value="OGM32420.1"/>
    <property type="molecule type" value="Genomic_DNA"/>
</dbReference>